<evidence type="ECO:0000313" key="7">
    <source>
        <dbReference type="EMBL" id="AVM52897.1"/>
    </source>
</evidence>
<evidence type="ECO:0000313" key="8">
    <source>
        <dbReference type="Proteomes" id="UP000238304"/>
    </source>
</evidence>
<comment type="pathway">
    <text evidence="6">Glycan metabolism; pectin degradation; 2-dehydro-3-deoxy-D-gluconate from pectin: step 4/5.</text>
</comment>
<organism evidence="7 8">
    <name type="scientific">Bacteroides zoogleoformans</name>
    <dbReference type="NCBI Taxonomy" id="28119"/>
    <lineage>
        <taxon>Bacteria</taxon>
        <taxon>Pseudomonadati</taxon>
        <taxon>Bacteroidota</taxon>
        <taxon>Bacteroidia</taxon>
        <taxon>Bacteroidales</taxon>
        <taxon>Bacteroidaceae</taxon>
        <taxon>Bacteroides</taxon>
    </lineage>
</organism>
<name>A0ABN5IJH4_9BACE</name>
<keyword evidence="4 6" id="KW-0862">Zinc</keyword>
<gene>
    <name evidence="6" type="primary">kduI</name>
    <name evidence="7" type="ORF">C4H11_08055</name>
</gene>
<dbReference type="EMBL" id="CP027231">
    <property type="protein sequence ID" value="AVM52897.1"/>
    <property type="molecule type" value="Genomic_DNA"/>
</dbReference>
<evidence type="ECO:0000256" key="2">
    <source>
        <dbReference type="ARBA" id="ARBA00008086"/>
    </source>
</evidence>
<keyword evidence="3 6" id="KW-0479">Metal-binding</keyword>
<dbReference type="HAMAP" id="MF_00687">
    <property type="entry name" value="KduI"/>
    <property type="match status" value="1"/>
</dbReference>
<evidence type="ECO:0000256" key="5">
    <source>
        <dbReference type="ARBA" id="ARBA00023235"/>
    </source>
</evidence>
<feature type="binding site" evidence="6">
    <location>
        <position position="198"/>
    </location>
    <ligand>
        <name>Zn(2+)</name>
        <dbReference type="ChEBI" id="CHEBI:29105"/>
    </ligand>
</feature>
<dbReference type="InterPro" id="IPR027449">
    <property type="entry name" value="KduI_N"/>
</dbReference>
<evidence type="ECO:0000256" key="3">
    <source>
        <dbReference type="ARBA" id="ARBA00022723"/>
    </source>
</evidence>
<sequence length="280" mass="32121">MKTNYEIRYAAHPDDARDYDTKRLRRDFLIEKIFLPNEVNMVYSMYDRMVVGGAMPAGETLDLEAIDPLKAPYFLTRREMGIFNVGGPGTVKAGEAVFNLDYKEALYLGSGDREVSFESKDTVRPAKFYFNSLPAHRNYPDRKVTKKEAVIAEMGALEGSNHRRVNKMLVNQVLPTCQLQMGMTELEPGSVWNTMPPHVHSRRMEAYFYFEMPEEHAICHFMGEVDETRHLWMKGEQAVLSPEWSIHSAAATHNYTFIWGMGGENLDYADQDFSLIADLR</sequence>
<comment type="cofactor">
    <cofactor evidence="6">
        <name>Zn(2+)</name>
        <dbReference type="ChEBI" id="CHEBI:29105"/>
    </cofactor>
    <text evidence="6">Binds 1 zinc ion per subunit.</text>
</comment>
<dbReference type="CDD" id="cd20294">
    <property type="entry name" value="cupin_KduI_N"/>
    <property type="match status" value="1"/>
</dbReference>
<evidence type="ECO:0000256" key="4">
    <source>
        <dbReference type="ARBA" id="ARBA00022833"/>
    </source>
</evidence>
<dbReference type="InterPro" id="IPR021120">
    <property type="entry name" value="KduI/IolB_isomerase"/>
</dbReference>
<dbReference type="InterPro" id="IPR014710">
    <property type="entry name" value="RmlC-like_jellyroll"/>
</dbReference>
<dbReference type="GO" id="GO:0016853">
    <property type="term" value="F:isomerase activity"/>
    <property type="evidence" value="ECO:0007669"/>
    <property type="project" value="UniProtKB-KW"/>
</dbReference>
<dbReference type="CDD" id="cd20491">
    <property type="entry name" value="cupin_KduI_C"/>
    <property type="match status" value="1"/>
</dbReference>
<dbReference type="SUPFAM" id="SSF51182">
    <property type="entry name" value="RmlC-like cupins"/>
    <property type="match status" value="1"/>
</dbReference>
<dbReference type="Gene3D" id="2.60.120.520">
    <property type="entry name" value="pectin degrading enzyme 5-keto 4- deoxyuronate isomerase, domain 1"/>
    <property type="match status" value="1"/>
</dbReference>
<reference evidence="7 8" key="1">
    <citation type="submission" date="2018-02" db="EMBL/GenBank/DDBJ databases">
        <authorList>
            <person name="Holder M.E."/>
            <person name="Ajami N.J."/>
            <person name="Petrosino J.F."/>
        </authorList>
    </citation>
    <scope>NUCLEOTIDE SEQUENCE [LARGE SCALE GENOMIC DNA]</scope>
    <source>
        <strain evidence="7 8">ATCC 33285</strain>
    </source>
</reference>
<protein>
    <recommendedName>
        <fullName evidence="6">4-deoxy-L-threo-5-hexosulose-uronate ketol-isomerase</fullName>
        <ecNumber evidence="6">5.3.1.17</ecNumber>
    </recommendedName>
    <alternativeName>
        <fullName evidence="6">5-keto-4-deoxyuronate isomerase</fullName>
    </alternativeName>
    <alternativeName>
        <fullName evidence="6">DKI isomerase</fullName>
    </alternativeName>
</protein>
<comment type="similarity">
    <text evidence="2 6">Belongs to the KduI family.</text>
</comment>
<dbReference type="Gene3D" id="2.60.120.10">
    <property type="entry name" value="Jelly Rolls"/>
    <property type="match status" value="1"/>
</dbReference>
<dbReference type="PIRSF" id="PIRSF006625">
    <property type="entry name" value="KduI"/>
    <property type="match status" value="1"/>
</dbReference>
<dbReference type="PANTHER" id="PTHR38461">
    <property type="entry name" value="4-DEOXY-L-THREO-5-HEXOSULOSE-URONATE KETOL-ISOMERASE"/>
    <property type="match status" value="1"/>
</dbReference>
<accession>A0ABN5IJH4</accession>
<evidence type="ECO:0000256" key="1">
    <source>
        <dbReference type="ARBA" id="ARBA00000552"/>
    </source>
</evidence>
<dbReference type="RefSeq" id="WP_106041196.1">
    <property type="nucleotide sequence ID" value="NZ_CALHZC010000078.1"/>
</dbReference>
<dbReference type="EC" id="5.3.1.17" evidence="6"/>
<comment type="function">
    <text evidence="6">Catalyzes the isomerization of 5-dehydro-4-deoxy-D-glucuronate to 3-deoxy-D-glycero-2,5-hexodiulosonate.</text>
</comment>
<dbReference type="Pfam" id="PF04962">
    <property type="entry name" value="KduI"/>
    <property type="match status" value="1"/>
</dbReference>
<keyword evidence="5 6" id="KW-0413">Isomerase</keyword>
<dbReference type="InterPro" id="IPR007045">
    <property type="entry name" value="KduI"/>
</dbReference>
<comment type="catalytic activity">
    <reaction evidence="1 6">
        <text>5-dehydro-4-deoxy-D-glucuronate = 3-deoxy-D-glycero-2,5-hexodiulosonate</text>
        <dbReference type="Rhea" id="RHEA:23896"/>
        <dbReference type="ChEBI" id="CHEBI:17117"/>
        <dbReference type="ChEBI" id="CHEBI:29071"/>
        <dbReference type="EC" id="5.3.1.17"/>
    </reaction>
</comment>
<feature type="binding site" evidence="6">
    <location>
        <position position="205"/>
    </location>
    <ligand>
        <name>Zn(2+)</name>
        <dbReference type="ChEBI" id="CHEBI:29105"/>
    </ligand>
</feature>
<feature type="binding site" evidence="6">
    <location>
        <position position="200"/>
    </location>
    <ligand>
        <name>Zn(2+)</name>
        <dbReference type="ChEBI" id="CHEBI:29105"/>
    </ligand>
</feature>
<keyword evidence="8" id="KW-1185">Reference proteome</keyword>
<proteinExistence type="inferred from homology"/>
<dbReference type="InterPro" id="IPR011051">
    <property type="entry name" value="RmlC_Cupin_sf"/>
</dbReference>
<dbReference type="Proteomes" id="UP000238304">
    <property type="component" value="Chromosome"/>
</dbReference>
<dbReference type="NCBIfam" id="NF002091">
    <property type="entry name" value="PRK00924.1"/>
    <property type="match status" value="1"/>
</dbReference>
<evidence type="ECO:0000256" key="6">
    <source>
        <dbReference type="HAMAP-Rule" id="MF_00687"/>
    </source>
</evidence>
<feature type="binding site" evidence="6">
    <location>
        <position position="247"/>
    </location>
    <ligand>
        <name>Zn(2+)</name>
        <dbReference type="ChEBI" id="CHEBI:29105"/>
    </ligand>
</feature>
<dbReference type="PANTHER" id="PTHR38461:SF1">
    <property type="entry name" value="4-DEOXY-L-THREO-5-HEXOSULOSE-URONATE KETOL-ISOMERASE"/>
    <property type="match status" value="1"/>
</dbReference>